<evidence type="ECO:0000313" key="3">
    <source>
        <dbReference type="EMBL" id="GAC58403.1"/>
    </source>
</evidence>
<dbReference type="PANTHER" id="PTHR33371:SF17">
    <property type="entry name" value="MCE-FAMILY PROTEIN MCE1B"/>
    <property type="match status" value="1"/>
</dbReference>
<keyword evidence="4" id="KW-1185">Reference proteome</keyword>
<feature type="domain" description="Mammalian cell entry C-terminal" evidence="2">
    <location>
        <begin position="124"/>
        <end position="261"/>
    </location>
</feature>
<dbReference type="eggNOG" id="COG1463">
    <property type="taxonomic scope" value="Bacteria"/>
</dbReference>
<evidence type="ECO:0000313" key="4">
    <source>
        <dbReference type="Proteomes" id="UP000053405"/>
    </source>
</evidence>
<protein>
    <submittedName>
        <fullName evidence="3">Mce family protein</fullName>
    </submittedName>
</protein>
<gene>
    <name evidence="3" type="primary">mceB</name>
    <name evidence="3" type="ORF">GOHSU_38_00420</name>
</gene>
<organism evidence="3 4">
    <name type="scientific">Gordonia hirsuta DSM 44140 = NBRC 16056</name>
    <dbReference type="NCBI Taxonomy" id="1121927"/>
    <lineage>
        <taxon>Bacteria</taxon>
        <taxon>Bacillati</taxon>
        <taxon>Actinomycetota</taxon>
        <taxon>Actinomycetes</taxon>
        <taxon>Mycobacteriales</taxon>
        <taxon>Gordoniaceae</taxon>
        <taxon>Gordonia</taxon>
    </lineage>
</organism>
<dbReference type="Pfam" id="PF02470">
    <property type="entry name" value="MlaD"/>
    <property type="match status" value="1"/>
</dbReference>
<evidence type="ECO:0000259" key="2">
    <source>
        <dbReference type="Pfam" id="PF11887"/>
    </source>
</evidence>
<dbReference type="InterPro" id="IPR024516">
    <property type="entry name" value="Mce_C"/>
</dbReference>
<evidence type="ECO:0000259" key="1">
    <source>
        <dbReference type="Pfam" id="PF02470"/>
    </source>
</evidence>
<dbReference type="InterPro" id="IPR003399">
    <property type="entry name" value="Mce/MlaD"/>
</dbReference>
<dbReference type="Proteomes" id="UP000053405">
    <property type="component" value="Unassembled WGS sequence"/>
</dbReference>
<dbReference type="AlphaFoldDB" id="L7LEC1"/>
<dbReference type="GO" id="GO:0005576">
    <property type="term" value="C:extracellular region"/>
    <property type="evidence" value="ECO:0007669"/>
    <property type="project" value="TreeGrafter"/>
</dbReference>
<feature type="domain" description="Mce/MlaD" evidence="1">
    <location>
        <begin position="38"/>
        <end position="115"/>
    </location>
</feature>
<accession>L7LEC1</accession>
<name>L7LEC1_9ACTN</name>
<dbReference type="Pfam" id="PF11887">
    <property type="entry name" value="Mce4_CUP1"/>
    <property type="match status" value="1"/>
</dbReference>
<dbReference type="RefSeq" id="WP_005942449.1">
    <property type="nucleotide sequence ID" value="NZ_ATVK01000058.1"/>
</dbReference>
<dbReference type="STRING" id="1121927.GOHSU_38_00420"/>
<comment type="caution">
    <text evidence="3">The sequence shown here is derived from an EMBL/GenBank/DDBJ whole genome shotgun (WGS) entry which is preliminary data.</text>
</comment>
<dbReference type="OrthoDB" id="338143at2"/>
<dbReference type="PANTHER" id="PTHR33371">
    <property type="entry name" value="INTERMEMBRANE PHOSPHOLIPID TRANSPORT SYSTEM BINDING PROTEIN MLAD-RELATED"/>
    <property type="match status" value="1"/>
</dbReference>
<sequence length="339" mass="36343">MTNVRRASLLLLVFTVLCVSGGKLVLSAIDRPLAGPATAYTADFDNVAGLQVGNDVRSAGVRVGKVTGIGVHRDEDLSIARIEFDVDDPAALRENTRLAIRYLNLTGVRYVDLQQTQDGTAEPSPGRHIPLDRTTPSFDITQVFNGLAPVFATLSPEDVNRFSESMLAVVQGDGSGMGEMLRSLTTVLEFADDRAAVIDRLVNNLSEISTVVDGRSEYLSPIIDYLARFGTVVTRVGPGLRSLADSSGVAAVEVNRLLTAAGFRKGSEPILYELLDPVLPLAQSMLEVLTTLPGVRNALDQALTPQAVPTQADCSKGRAELPPTLAIFIKGKELTLCRR</sequence>
<dbReference type="InterPro" id="IPR052336">
    <property type="entry name" value="MlaD_Phospholipid_Transporter"/>
</dbReference>
<dbReference type="EMBL" id="BANT01000038">
    <property type="protein sequence ID" value="GAC58403.1"/>
    <property type="molecule type" value="Genomic_DNA"/>
</dbReference>
<reference evidence="3 4" key="1">
    <citation type="submission" date="2012-12" db="EMBL/GenBank/DDBJ databases">
        <title>Whole genome shotgun sequence of Gordonia hirsuta NBRC 16056.</title>
        <authorList>
            <person name="Isaki-Nakamura S."/>
            <person name="Hosoyama A."/>
            <person name="Tsuchikane K."/>
            <person name="Katsumata H."/>
            <person name="Baba S."/>
            <person name="Yamazaki S."/>
            <person name="Fujita N."/>
        </authorList>
    </citation>
    <scope>NUCLEOTIDE SEQUENCE [LARGE SCALE GENOMIC DNA]</scope>
    <source>
        <strain evidence="3 4">NBRC 16056</strain>
    </source>
</reference>
<proteinExistence type="predicted"/>
<dbReference type="GO" id="GO:0051701">
    <property type="term" value="P:biological process involved in interaction with host"/>
    <property type="evidence" value="ECO:0007669"/>
    <property type="project" value="TreeGrafter"/>
</dbReference>